<feature type="region of interest" description="Disordered" evidence="1">
    <location>
        <begin position="295"/>
        <end position="317"/>
    </location>
</feature>
<reference evidence="2" key="1">
    <citation type="submission" date="2023-03" db="EMBL/GenBank/DDBJ databases">
        <title>Massive genome expansion in bonnet fungi (Mycena s.s.) driven by repeated elements and novel gene families across ecological guilds.</title>
        <authorList>
            <consortium name="Lawrence Berkeley National Laboratory"/>
            <person name="Harder C.B."/>
            <person name="Miyauchi S."/>
            <person name="Viragh M."/>
            <person name="Kuo A."/>
            <person name="Thoen E."/>
            <person name="Andreopoulos B."/>
            <person name="Lu D."/>
            <person name="Skrede I."/>
            <person name="Drula E."/>
            <person name="Henrissat B."/>
            <person name="Morin E."/>
            <person name="Kohler A."/>
            <person name="Barry K."/>
            <person name="LaButti K."/>
            <person name="Morin E."/>
            <person name="Salamov A."/>
            <person name="Lipzen A."/>
            <person name="Mereny Z."/>
            <person name="Hegedus B."/>
            <person name="Baldrian P."/>
            <person name="Stursova M."/>
            <person name="Weitz H."/>
            <person name="Taylor A."/>
            <person name="Grigoriev I.V."/>
            <person name="Nagy L.G."/>
            <person name="Martin F."/>
            <person name="Kauserud H."/>
        </authorList>
    </citation>
    <scope>NUCLEOTIDE SEQUENCE</scope>
    <source>
        <strain evidence="2">CBHHK067</strain>
    </source>
</reference>
<sequence>MCAGVLGFLKDHPHAWTHAPEVYPDFRTAFLARACGSAAYPTVVVAMCTVPSSVFGFWMWILGEGPRSRGVPSCAQKHHGGDKDTDMRTPIAQLCARRVSPYGACKCCAERLCTRAAPQAAPHAAPAEAPGRECAGRCAHAARGALRVAHARIDLVRFECAAHGAGFSTGRECVRPEQRHAAPSLARRKVSAFKVGSGAHTACLRRQADRAARAVCFASVTTARGPQPLNYCNLSPASRFANGTPCRNLMVSKARKSIAQGMIVFEKGKLEQGESRNLAGTSAYTIESEMRGAQAIGRKTSVRGKSHTKSQTHEYLG</sequence>
<proteinExistence type="predicted"/>
<protein>
    <submittedName>
        <fullName evidence="2">Uncharacterized protein</fullName>
    </submittedName>
</protein>
<name>A0AAD7CVA2_MYCRO</name>
<evidence type="ECO:0000256" key="1">
    <source>
        <dbReference type="SAM" id="MobiDB-lite"/>
    </source>
</evidence>
<comment type="caution">
    <text evidence="2">The sequence shown here is derived from an EMBL/GenBank/DDBJ whole genome shotgun (WGS) entry which is preliminary data.</text>
</comment>
<keyword evidence="3" id="KW-1185">Reference proteome</keyword>
<evidence type="ECO:0000313" key="3">
    <source>
        <dbReference type="Proteomes" id="UP001221757"/>
    </source>
</evidence>
<dbReference type="AlphaFoldDB" id="A0AAD7CVA2"/>
<feature type="compositionally biased region" description="Basic residues" evidence="1">
    <location>
        <begin position="300"/>
        <end position="310"/>
    </location>
</feature>
<accession>A0AAD7CVA2</accession>
<organism evidence="2 3">
    <name type="scientific">Mycena rosella</name>
    <name type="common">Pink bonnet</name>
    <name type="synonym">Agaricus rosellus</name>
    <dbReference type="NCBI Taxonomy" id="1033263"/>
    <lineage>
        <taxon>Eukaryota</taxon>
        <taxon>Fungi</taxon>
        <taxon>Dikarya</taxon>
        <taxon>Basidiomycota</taxon>
        <taxon>Agaricomycotina</taxon>
        <taxon>Agaricomycetes</taxon>
        <taxon>Agaricomycetidae</taxon>
        <taxon>Agaricales</taxon>
        <taxon>Marasmiineae</taxon>
        <taxon>Mycenaceae</taxon>
        <taxon>Mycena</taxon>
    </lineage>
</organism>
<evidence type="ECO:0000313" key="2">
    <source>
        <dbReference type="EMBL" id="KAJ7665600.1"/>
    </source>
</evidence>
<dbReference type="EMBL" id="JARKIE010000215">
    <property type="protein sequence ID" value="KAJ7665600.1"/>
    <property type="molecule type" value="Genomic_DNA"/>
</dbReference>
<dbReference type="Proteomes" id="UP001221757">
    <property type="component" value="Unassembled WGS sequence"/>
</dbReference>
<gene>
    <name evidence="2" type="ORF">B0H17DRAFT_1143377</name>
</gene>